<evidence type="ECO:0000313" key="3">
    <source>
        <dbReference type="Ensembl" id="ENSBJAP00000025790.1"/>
    </source>
</evidence>
<feature type="compositionally biased region" description="Basic and acidic residues" evidence="1">
    <location>
        <begin position="161"/>
        <end position="179"/>
    </location>
</feature>
<reference evidence="3" key="1">
    <citation type="submission" date="2025-08" db="UniProtKB">
        <authorList>
            <consortium name="Ensembl"/>
        </authorList>
    </citation>
    <scope>IDENTIFICATION</scope>
</reference>
<evidence type="ECO:0000256" key="2">
    <source>
        <dbReference type="SAM" id="Phobius"/>
    </source>
</evidence>
<evidence type="ECO:0000313" key="4">
    <source>
        <dbReference type="Proteomes" id="UP000694555"/>
    </source>
</evidence>
<dbReference type="Ensembl" id="ENSBJAT00000026491.1">
    <property type="protein sequence ID" value="ENSBJAP00000025790.1"/>
    <property type="gene ID" value="ENSBJAG00000016399.1"/>
</dbReference>
<feature type="transmembrane region" description="Helical" evidence="2">
    <location>
        <begin position="279"/>
        <end position="301"/>
    </location>
</feature>
<reference evidence="3" key="2">
    <citation type="submission" date="2025-09" db="UniProtKB">
        <authorList>
            <consortium name="Ensembl"/>
        </authorList>
    </citation>
    <scope>IDENTIFICATION</scope>
</reference>
<keyword evidence="2" id="KW-0812">Transmembrane</keyword>
<feature type="compositionally biased region" description="Polar residues" evidence="1">
    <location>
        <begin position="9"/>
        <end position="26"/>
    </location>
</feature>
<keyword evidence="4" id="KW-1185">Reference proteome</keyword>
<keyword evidence="2" id="KW-0472">Membrane</keyword>
<protein>
    <submittedName>
        <fullName evidence="3">Uncharacterized protein</fullName>
    </submittedName>
</protein>
<accession>A0A8C0C4D5</accession>
<dbReference type="AlphaFoldDB" id="A0A8C0C4D5"/>
<organism evidence="3 4">
    <name type="scientific">Buteo japonicus</name>
    <dbReference type="NCBI Taxonomy" id="224669"/>
    <lineage>
        <taxon>Eukaryota</taxon>
        <taxon>Metazoa</taxon>
        <taxon>Chordata</taxon>
        <taxon>Craniata</taxon>
        <taxon>Vertebrata</taxon>
        <taxon>Euteleostomi</taxon>
        <taxon>Archelosauria</taxon>
        <taxon>Archosauria</taxon>
        <taxon>Dinosauria</taxon>
        <taxon>Saurischia</taxon>
        <taxon>Theropoda</taxon>
        <taxon>Coelurosauria</taxon>
        <taxon>Aves</taxon>
        <taxon>Neognathae</taxon>
        <taxon>Neoaves</taxon>
        <taxon>Telluraves</taxon>
        <taxon>Accipitrimorphae</taxon>
        <taxon>Accipitriformes</taxon>
        <taxon>Accipitridae</taxon>
        <taxon>Accipitrinae</taxon>
        <taxon>Buteo</taxon>
    </lineage>
</organism>
<feature type="compositionally biased region" description="Polar residues" evidence="1">
    <location>
        <begin position="115"/>
        <end position="125"/>
    </location>
</feature>
<dbReference type="Proteomes" id="UP000694555">
    <property type="component" value="Unplaced"/>
</dbReference>
<evidence type="ECO:0000256" key="1">
    <source>
        <dbReference type="SAM" id="MobiDB-lite"/>
    </source>
</evidence>
<name>A0A8C0C4D5_9AVES</name>
<proteinExistence type="predicted"/>
<keyword evidence="2" id="KW-1133">Transmembrane helix</keyword>
<feature type="compositionally biased region" description="Low complexity" evidence="1">
    <location>
        <begin position="126"/>
        <end position="143"/>
    </location>
</feature>
<sequence length="306" mass="32148">MGPFHGVQSFRSTLLQRGSPTGSQVLPENLLHGLLSPQIRRSCQEPAPARGSHGVTASFGNPPAPAWGPPRAAGGDLLHRGPPWTAGGQPASPGSSPRAAGESLLQLQGRPGETTGMNSALGQNVSSNLNGNNTTTSNTTSASCRKNKEEKPGKNQGSRGSKWDKDVGKYRKDKQHDLQQGHPNVIGGGSSQVPSGYLYGYGTKGGGGGSSSPFHCTSSTMGKVSKSTLDLGLLGNSVLVKKEEEEASHRRIKRLKIEKVGQASLHPFSFVSPCAYDKLPTTVCLAPVILVVFFVLLFLLISPSHP</sequence>
<feature type="region of interest" description="Disordered" evidence="1">
    <location>
        <begin position="1"/>
        <end position="191"/>
    </location>
</feature>